<accession>A0ABN8J6R0</accession>
<name>A0ABN8J6R0_9NEOP</name>
<sequence>MCLKPPSQDGIEREGTSSILPGASARRSAARRGRSAAEGGPRYPAPIQAADLLNPASIRAPACCPH</sequence>
<proteinExistence type="predicted"/>
<reference evidence="2" key="1">
    <citation type="submission" date="2022-03" db="EMBL/GenBank/DDBJ databases">
        <authorList>
            <person name="Martin H S."/>
        </authorList>
    </citation>
    <scope>NUCLEOTIDE SEQUENCE</scope>
</reference>
<dbReference type="EMBL" id="OW152821">
    <property type="protein sequence ID" value="CAH2077290.1"/>
    <property type="molecule type" value="Genomic_DNA"/>
</dbReference>
<gene>
    <name evidence="2" type="ORF">IPOD504_LOCUS17638</name>
</gene>
<evidence type="ECO:0000313" key="3">
    <source>
        <dbReference type="Proteomes" id="UP000837857"/>
    </source>
</evidence>
<dbReference type="Proteomes" id="UP000837857">
    <property type="component" value="Chromosome 9"/>
</dbReference>
<organism evidence="2 3">
    <name type="scientific">Iphiclides podalirius</name>
    <name type="common">scarce swallowtail</name>
    <dbReference type="NCBI Taxonomy" id="110791"/>
    <lineage>
        <taxon>Eukaryota</taxon>
        <taxon>Metazoa</taxon>
        <taxon>Ecdysozoa</taxon>
        <taxon>Arthropoda</taxon>
        <taxon>Hexapoda</taxon>
        <taxon>Insecta</taxon>
        <taxon>Pterygota</taxon>
        <taxon>Neoptera</taxon>
        <taxon>Endopterygota</taxon>
        <taxon>Lepidoptera</taxon>
        <taxon>Glossata</taxon>
        <taxon>Ditrysia</taxon>
        <taxon>Papilionoidea</taxon>
        <taxon>Papilionidae</taxon>
        <taxon>Papilioninae</taxon>
        <taxon>Iphiclides</taxon>
    </lineage>
</organism>
<evidence type="ECO:0000313" key="2">
    <source>
        <dbReference type="EMBL" id="CAH2077290.1"/>
    </source>
</evidence>
<evidence type="ECO:0000256" key="1">
    <source>
        <dbReference type="SAM" id="MobiDB-lite"/>
    </source>
</evidence>
<keyword evidence="3" id="KW-1185">Reference proteome</keyword>
<protein>
    <submittedName>
        <fullName evidence="2">Uncharacterized protein</fullName>
    </submittedName>
</protein>
<feature type="non-terminal residue" evidence="2">
    <location>
        <position position="1"/>
    </location>
</feature>
<feature type="region of interest" description="Disordered" evidence="1">
    <location>
        <begin position="1"/>
        <end position="48"/>
    </location>
</feature>